<dbReference type="InterPro" id="IPR010290">
    <property type="entry name" value="TM_effector"/>
</dbReference>
<keyword evidence="4 7" id="KW-0812">Transmembrane</keyword>
<dbReference type="AlphaFoldDB" id="A0A8J3I5U8"/>
<comment type="subcellular location">
    <subcellularLocation>
        <location evidence="1">Cell membrane</location>
        <topology evidence="1">Multi-pass membrane protein</topology>
    </subcellularLocation>
</comment>
<evidence type="ECO:0000313" key="9">
    <source>
        <dbReference type="Proteomes" id="UP000612362"/>
    </source>
</evidence>
<dbReference type="PANTHER" id="PTHR23513:SF6">
    <property type="entry name" value="MAJOR FACILITATOR SUPERFAMILY ASSOCIATED DOMAIN-CONTAINING PROTEIN"/>
    <property type="match status" value="1"/>
</dbReference>
<gene>
    <name evidence="8" type="ORF">KSX_48050</name>
</gene>
<keyword evidence="9" id="KW-1185">Reference proteome</keyword>
<evidence type="ECO:0000256" key="4">
    <source>
        <dbReference type="ARBA" id="ARBA00022692"/>
    </source>
</evidence>
<feature type="transmembrane region" description="Helical" evidence="7">
    <location>
        <begin position="238"/>
        <end position="255"/>
    </location>
</feature>
<feature type="transmembrane region" description="Helical" evidence="7">
    <location>
        <begin position="261"/>
        <end position="280"/>
    </location>
</feature>
<evidence type="ECO:0000256" key="6">
    <source>
        <dbReference type="ARBA" id="ARBA00023136"/>
    </source>
</evidence>
<keyword evidence="3" id="KW-1003">Cell membrane</keyword>
<name>A0A8J3I5U8_9CHLR</name>
<evidence type="ECO:0000256" key="7">
    <source>
        <dbReference type="SAM" id="Phobius"/>
    </source>
</evidence>
<keyword evidence="2" id="KW-0813">Transport</keyword>
<sequence length="414" mass="44650">MSHETKTHTPPLWRNPNYLLLQSGQIVSYLGNQQQFIALPLLILAITGSTIQAGIAVSLNTIAVLVVSPLAGALVDRWDRKRTMLVCDAGRMLLTLSIPLAYWLHVLSMAQIYIAVTLAGAFGTLFSVANTAALPNVVTRKQLPVALSQAQVAYSCVRTFGSLIGGTLYSIGNVFPFLANGISFGASVLSLSFIRGRFQSESEASPRQSLHQTITEGFTWLWRQPLLRFLTIINGADSLRYGAGYLVILILAQNLHTSPSGIGFIFTGAAVGALLGNIASHWARQRFPFGKIAISMLWLEALMFPLYAIAPNAFIMCLIAAAEELVGPIYNISLDTYRLTATPDTMRGRMSSTVQLVTQGAQSLGAILGGLLIQIVGAQWSALILGAWLILLAIATTLNHRVRHATLPTPEPAV</sequence>
<feature type="transmembrane region" description="Helical" evidence="7">
    <location>
        <begin position="110"/>
        <end position="132"/>
    </location>
</feature>
<feature type="transmembrane region" description="Helical" evidence="7">
    <location>
        <begin position="177"/>
        <end position="194"/>
    </location>
</feature>
<keyword evidence="5 7" id="KW-1133">Transmembrane helix</keyword>
<keyword evidence="6 7" id="KW-0472">Membrane</keyword>
<evidence type="ECO:0000256" key="5">
    <source>
        <dbReference type="ARBA" id="ARBA00022989"/>
    </source>
</evidence>
<dbReference type="Proteomes" id="UP000612362">
    <property type="component" value="Unassembled WGS sequence"/>
</dbReference>
<comment type="caution">
    <text evidence="8">The sequence shown here is derived from an EMBL/GenBank/DDBJ whole genome shotgun (WGS) entry which is preliminary data.</text>
</comment>
<feature type="transmembrane region" description="Helical" evidence="7">
    <location>
        <begin position="371"/>
        <end position="394"/>
    </location>
</feature>
<feature type="transmembrane region" description="Helical" evidence="7">
    <location>
        <begin position="301"/>
        <end position="322"/>
    </location>
</feature>
<dbReference type="InterPro" id="IPR036259">
    <property type="entry name" value="MFS_trans_sf"/>
</dbReference>
<dbReference type="RefSeq" id="WP_220196009.1">
    <property type="nucleotide sequence ID" value="NZ_BNJF01000002.1"/>
</dbReference>
<evidence type="ECO:0000256" key="2">
    <source>
        <dbReference type="ARBA" id="ARBA00022448"/>
    </source>
</evidence>
<evidence type="ECO:0000256" key="1">
    <source>
        <dbReference type="ARBA" id="ARBA00004651"/>
    </source>
</evidence>
<dbReference type="CDD" id="cd06173">
    <property type="entry name" value="MFS_MefA_like"/>
    <property type="match status" value="1"/>
</dbReference>
<dbReference type="Gene3D" id="1.20.1250.20">
    <property type="entry name" value="MFS general substrate transporter like domains"/>
    <property type="match status" value="1"/>
</dbReference>
<proteinExistence type="predicted"/>
<feature type="transmembrane region" description="Helical" evidence="7">
    <location>
        <begin position="83"/>
        <end position="104"/>
    </location>
</feature>
<organism evidence="8 9">
    <name type="scientific">Ktedonospora formicarum</name>
    <dbReference type="NCBI Taxonomy" id="2778364"/>
    <lineage>
        <taxon>Bacteria</taxon>
        <taxon>Bacillati</taxon>
        <taxon>Chloroflexota</taxon>
        <taxon>Ktedonobacteria</taxon>
        <taxon>Ktedonobacterales</taxon>
        <taxon>Ktedonobacteraceae</taxon>
        <taxon>Ktedonospora</taxon>
    </lineage>
</organism>
<protein>
    <submittedName>
        <fullName evidence="8">MFS transporter</fullName>
    </submittedName>
</protein>
<feature type="transmembrane region" description="Helical" evidence="7">
    <location>
        <begin position="38"/>
        <end position="71"/>
    </location>
</feature>
<dbReference type="PANTHER" id="PTHR23513">
    <property type="entry name" value="INTEGRAL MEMBRANE EFFLUX PROTEIN-RELATED"/>
    <property type="match status" value="1"/>
</dbReference>
<evidence type="ECO:0000256" key="3">
    <source>
        <dbReference type="ARBA" id="ARBA00022475"/>
    </source>
</evidence>
<evidence type="ECO:0000313" key="8">
    <source>
        <dbReference type="EMBL" id="GHO46642.1"/>
    </source>
</evidence>
<dbReference type="GO" id="GO:0005886">
    <property type="term" value="C:plasma membrane"/>
    <property type="evidence" value="ECO:0007669"/>
    <property type="project" value="UniProtKB-SubCell"/>
</dbReference>
<accession>A0A8J3I5U8</accession>
<dbReference type="SUPFAM" id="SSF103473">
    <property type="entry name" value="MFS general substrate transporter"/>
    <property type="match status" value="1"/>
</dbReference>
<dbReference type="Pfam" id="PF05977">
    <property type="entry name" value="MFS_3"/>
    <property type="match status" value="1"/>
</dbReference>
<dbReference type="EMBL" id="BNJF01000002">
    <property type="protein sequence ID" value="GHO46642.1"/>
    <property type="molecule type" value="Genomic_DNA"/>
</dbReference>
<reference evidence="8" key="1">
    <citation type="submission" date="2020-10" db="EMBL/GenBank/DDBJ databases">
        <title>Taxonomic study of unclassified bacteria belonging to the class Ktedonobacteria.</title>
        <authorList>
            <person name="Yabe S."/>
            <person name="Wang C.M."/>
            <person name="Zheng Y."/>
            <person name="Sakai Y."/>
            <person name="Cavaletti L."/>
            <person name="Monciardini P."/>
            <person name="Donadio S."/>
        </authorList>
    </citation>
    <scope>NUCLEOTIDE SEQUENCE</scope>
    <source>
        <strain evidence="8">SOSP1-1</strain>
    </source>
</reference>